<evidence type="ECO:0000313" key="1">
    <source>
        <dbReference type="EMBL" id="PRQ48280.1"/>
    </source>
</evidence>
<dbReference type="Gramene" id="PRQ48280">
    <property type="protein sequence ID" value="PRQ48280"/>
    <property type="gene ID" value="RchiOBHm_Chr2g0108941"/>
</dbReference>
<keyword evidence="2" id="KW-1185">Reference proteome</keyword>
<evidence type="ECO:0000313" key="2">
    <source>
        <dbReference type="Proteomes" id="UP000238479"/>
    </source>
</evidence>
<dbReference type="AlphaFoldDB" id="A0A2P6RPD9"/>
<dbReference type="Proteomes" id="UP000238479">
    <property type="component" value="Chromosome 2"/>
</dbReference>
<name>A0A2P6RPD9_ROSCH</name>
<reference evidence="1 2" key="1">
    <citation type="journal article" date="2018" name="Nat. Genet.">
        <title>The Rosa genome provides new insights in the design of modern roses.</title>
        <authorList>
            <person name="Bendahmane M."/>
        </authorList>
    </citation>
    <scope>NUCLEOTIDE SEQUENCE [LARGE SCALE GENOMIC DNA]</scope>
    <source>
        <strain evidence="2">cv. Old Blush</strain>
    </source>
</reference>
<dbReference type="EMBL" id="PDCK01000040">
    <property type="protein sequence ID" value="PRQ48280.1"/>
    <property type="molecule type" value="Genomic_DNA"/>
</dbReference>
<organism evidence="1 2">
    <name type="scientific">Rosa chinensis</name>
    <name type="common">China rose</name>
    <dbReference type="NCBI Taxonomy" id="74649"/>
    <lineage>
        <taxon>Eukaryota</taxon>
        <taxon>Viridiplantae</taxon>
        <taxon>Streptophyta</taxon>
        <taxon>Embryophyta</taxon>
        <taxon>Tracheophyta</taxon>
        <taxon>Spermatophyta</taxon>
        <taxon>Magnoliopsida</taxon>
        <taxon>eudicotyledons</taxon>
        <taxon>Gunneridae</taxon>
        <taxon>Pentapetalae</taxon>
        <taxon>rosids</taxon>
        <taxon>fabids</taxon>
        <taxon>Rosales</taxon>
        <taxon>Rosaceae</taxon>
        <taxon>Rosoideae</taxon>
        <taxon>Rosoideae incertae sedis</taxon>
        <taxon>Rosa</taxon>
    </lineage>
</organism>
<comment type="caution">
    <text evidence="1">The sequence shown here is derived from an EMBL/GenBank/DDBJ whole genome shotgun (WGS) entry which is preliminary data.</text>
</comment>
<protein>
    <submittedName>
        <fullName evidence="1">Uncharacterized protein</fullName>
    </submittedName>
</protein>
<proteinExistence type="predicted"/>
<accession>A0A2P6RPD9</accession>
<gene>
    <name evidence="1" type="ORF">RchiOBHm_Chr2g0108941</name>
</gene>
<sequence length="63" mass="7366">MQYIYFLSLITVTTTEIETDDRQKLSSDMEADRRILRCHLMKVDCREPSYEGIGSIPATCRQH</sequence>